<dbReference type="Gene3D" id="2.10.110.10">
    <property type="entry name" value="Cysteine Rich Protein"/>
    <property type="match status" value="1"/>
</dbReference>
<dbReference type="PROSITE" id="PS50023">
    <property type="entry name" value="LIM_DOMAIN_2"/>
    <property type="match status" value="1"/>
</dbReference>
<keyword evidence="7" id="KW-0285">Flavoprotein</keyword>
<accession>A0ABN9MA23</accession>
<feature type="compositionally biased region" description="Basic and acidic residues" evidence="19">
    <location>
        <begin position="924"/>
        <end position="940"/>
    </location>
</feature>
<keyword evidence="23" id="KW-1185">Reference proteome</keyword>
<feature type="region of interest" description="Disordered" evidence="19">
    <location>
        <begin position="987"/>
        <end position="1020"/>
    </location>
</feature>
<evidence type="ECO:0000256" key="19">
    <source>
        <dbReference type="SAM" id="MobiDB-lite"/>
    </source>
</evidence>
<organism evidence="22 23">
    <name type="scientific">Ranitomeya imitator</name>
    <name type="common">mimic poison frog</name>
    <dbReference type="NCBI Taxonomy" id="111125"/>
    <lineage>
        <taxon>Eukaryota</taxon>
        <taxon>Metazoa</taxon>
        <taxon>Chordata</taxon>
        <taxon>Craniata</taxon>
        <taxon>Vertebrata</taxon>
        <taxon>Euteleostomi</taxon>
        <taxon>Amphibia</taxon>
        <taxon>Batrachia</taxon>
        <taxon>Anura</taxon>
        <taxon>Neobatrachia</taxon>
        <taxon>Hyloidea</taxon>
        <taxon>Dendrobatidae</taxon>
        <taxon>Dendrobatinae</taxon>
        <taxon>Ranitomeya</taxon>
    </lineage>
</organism>
<dbReference type="Pfam" id="PF25413">
    <property type="entry name" value="Rossman_Mical"/>
    <property type="match status" value="2"/>
</dbReference>
<evidence type="ECO:0000256" key="17">
    <source>
        <dbReference type="ARBA" id="ARBA00049522"/>
    </source>
</evidence>
<dbReference type="InterPro" id="IPR002938">
    <property type="entry name" value="FAD-bd"/>
</dbReference>
<dbReference type="EMBL" id="CAUEEQ010056400">
    <property type="protein sequence ID" value="CAJ0963017.1"/>
    <property type="molecule type" value="Genomic_DNA"/>
</dbReference>
<evidence type="ECO:0000256" key="18">
    <source>
        <dbReference type="PROSITE-ProRule" id="PRU00125"/>
    </source>
</evidence>
<evidence type="ECO:0000256" key="1">
    <source>
        <dbReference type="ARBA" id="ARBA00001974"/>
    </source>
</evidence>
<evidence type="ECO:0000256" key="13">
    <source>
        <dbReference type="ARBA" id="ARBA00023033"/>
    </source>
</evidence>
<comment type="catalytic activity">
    <reaction evidence="17">
        <text>L-methionyl-[F-actin] + NADPH + O2 + H(+) = L-methionyl-(R)-S-oxide-[F-actin] + NADP(+) + H2O</text>
        <dbReference type="Rhea" id="RHEA:51308"/>
        <dbReference type="Rhea" id="RHEA-COMP:12953"/>
        <dbReference type="Rhea" id="RHEA-COMP:12956"/>
        <dbReference type="ChEBI" id="CHEBI:15377"/>
        <dbReference type="ChEBI" id="CHEBI:15378"/>
        <dbReference type="ChEBI" id="CHEBI:15379"/>
        <dbReference type="ChEBI" id="CHEBI:16044"/>
        <dbReference type="ChEBI" id="CHEBI:45764"/>
        <dbReference type="ChEBI" id="CHEBI:57783"/>
        <dbReference type="ChEBI" id="CHEBI:58349"/>
        <dbReference type="EC" id="1.14.13.225"/>
    </reaction>
</comment>
<dbReference type="PROSITE" id="PS50021">
    <property type="entry name" value="CH"/>
    <property type="match status" value="1"/>
</dbReference>
<evidence type="ECO:0000256" key="3">
    <source>
        <dbReference type="ARBA" id="ARBA00008223"/>
    </source>
</evidence>
<dbReference type="SUPFAM" id="SSF47576">
    <property type="entry name" value="Calponin-homology domain, CH-domain"/>
    <property type="match status" value="1"/>
</dbReference>
<evidence type="ECO:0000256" key="7">
    <source>
        <dbReference type="ARBA" id="ARBA00022630"/>
    </source>
</evidence>
<evidence type="ECO:0000259" key="20">
    <source>
        <dbReference type="PROSITE" id="PS50021"/>
    </source>
</evidence>
<evidence type="ECO:0000256" key="11">
    <source>
        <dbReference type="ARBA" id="ARBA00022857"/>
    </source>
</evidence>
<dbReference type="InterPro" id="IPR036188">
    <property type="entry name" value="FAD/NAD-bd_sf"/>
</dbReference>
<keyword evidence="15" id="KW-0009">Actin-binding</keyword>
<proteinExistence type="inferred from homology"/>
<evidence type="ECO:0000259" key="21">
    <source>
        <dbReference type="PROSITE" id="PS50023"/>
    </source>
</evidence>
<feature type="domain" description="LIM zinc-binding" evidence="21">
    <location>
        <begin position="847"/>
        <end position="909"/>
    </location>
</feature>
<comment type="similarity">
    <text evidence="3">Belongs to the Mical family.</text>
</comment>
<dbReference type="PANTHER" id="PTHR23167:SF51">
    <property type="entry name" value="[F-ACTIN]-MONOOXYGENASE MICAL3"/>
    <property type="match status" value="1"/>
</dbReference>
<keyword evidence="10 18" id="KW-0862">Zinc</keyword>
<keyword evidence="16" id="KW-0206">Cytoskeleton</keyword>
<dbReference type="SUPFAM" id="SSF57716">
    <property type="entry name" value="Glucocorticoid receptor-like (DNA-binding domain)"/>
    <property type="match status" value="1"/>
</dbReference>
<reference evidence="22" key="1">
    <citation type="submission" date="2023-07" db="EMBL/GenBank/DDBJ databases">
        <authorList>
            <person name="Stuckert A."/>
        </authorList>
    </citation>
    <scope>NUCLEOTIDE SEQUENCE</scope>
</reference>
<evidence type="ECO:0000256" key="15">
    <source>
        <dbReference type="ARBA" id="ARBA00023203"/>
    </source>
</evidence>
<dbReference type="InterPro" id="IPR001715">
    <property type="entry name" value="CH_dom"/>
</dbReference>
<evidence type="ECO:0000256" key="16">
    <source>
        <dbReference type="ARBA" id="ARBA00023212"/>
    </source>
</evidence>
<dbReference type="SMART" id="SM00132">
    <property type="entry name" value="LIM"/>
    <property type="match status" value="1"/>
</dbReference>
<comment type="subcellular location">
    <subcellularLocation>
        <location evidence="2">Cytoplasm</location>
        <location evidence="2">Cytoskeleton</location>
    </subcellularLocation>
</comment>
<keyword evidence="5" id="KW-0268">Exocytosis</keyword>
<dbReference type="InterPro" id="IPR036872">
    <property type="entry name" value="CH_dom_sf"/>
</dbReference>
<keyword evidence="8 18" id="KW-0479">Metal-binding</keyword>
<dbReference type="InterPro" id="IPR050540">
    <property type="entry name" value="F-actin_Monoox_Mical"/>
</dbReference>
<feature type="region of interest" description="Disordered" evidence="19">
    <location>
        <begin position="916"/>
        <end position="960"/>
    </location>
</feature>
<evidence type="ECO:0000256" key="14">
    <source>
        <dbReference type="ARBA" id="ARBA00023038"/>
    </source>
</evidence>
<dbReference type="Proteomes" id="UP001176940">
    <property type="component" value="Unassembled WGS sequence"/>
</dbReference>
<dbReference type="CDD" id="cd21251">
    <property type="entry name" value="CH_MICAL3"/>
    <property type="match status" value="1"/>
</dbReference>
<keyword evidence="11" id="KW-0521">NADP</keyword>
<evidence type="ECO:0000256" key="10">
    <source>
        <dbReference type="ARBA" id="ARBA00022833"/>
    </source>
</evidence>
<keyword evidence="14 18" id="KW-0440">LIM domain</keyword>
<dbReference type="Gene3D" id="3.50.50.60">
    <property type="entry name" value="FAD/NAD(P)-binding domain"/>
    <property type="match status" value="2"/>
</dbReference>
<keyword evidence="12" id="KW-0560">Oxidoreductase</keyword>
<feature type="compositionally biased region" description="Basic and acidic residues" evidence="19">
    <location>
        <begin position="777"/>
        <end position="786"/>
    </location>
</feature>
<keyword evidence="9" id="KW-0274">FAD</keyword>
<dbReference type="SUPFAM" id="SSF51905">
    <property type="entry name" value="FAD/NAD(P)-binding domain"/>
    <property type="match status" value="1"/>
</dbReference>
<protein>
    <recommendedName>
        <fullName evidence="4">F-actin monooxygenase</fullName>
        <ecNumber evidence="4">1.14.13.225</ecNumber>
    </recommendedName>
</protein>
<evidence type="ECO:0000256" key="12">
    <source>
        <dbReference type="ARBA" id="ARBA00023002"/>
    </source>
</evidence>
<dbReference type="Pfam" id="PF01494">
    <property type="entry name" value="FAD_binding_3"/>
    <property type="match status" value="1"/>
</dbReference>
<dbReference type="Pfam" id="PF00412">
    <property type="entry name" value="LIM"/>
    <property type="match status" value="1"/>
</dbReference>
<evidence type="ECO:0000256" key="8">
    <source>
        <dbReference type="ARBA" id="ARBA00022723"/>
    </source>
</evidence>
<comment type="caution">
    <text evidence="22">The sequence shown here is derived from an EMBL/GenBank/DDBJ whole genome shotgun (WGS) entry which is preliminary data.</text>
</comment>
<evidence type="ECO:0000256" key="9">
    <source>
        <dbReference type="ARBA" id="ARBA00022827"/>
    </source>
</evidence>
<dbReference type="CDD" id="cd09439">
    <property type="entry name" value="LIM_Mical"/>
    <property type="match status" value="1"/>
</dbReference>
<dbReference type="SMART" id="SM00033">
    <property type="entry name" value="CH"/>
    <property type="match status" value="1"/>
</dbReference>
<comment type="cofactor">
    <cofactor evidence="1">
        <name>FAD</name>
        <dbReference type="ChEBI" id="CHEBI:57692"/>
    </cofactor>
</comment>
<dbReference type="Gene3D" id="1.10.418.10">
    <property type="entry name" value="Calponin-like domain"/>
    <property type="match status" value="1"/>
</dbReference>
<sequence>MTEYDDKEHIKVSFGKLQPGFFMSRVVDMIRYKVICFEAQSSSSSFLGVYGQDTSPHCTYMSARPVPSGDKLEAVKAFNEPQWVKRRLILTMIVPKGSEEGHFFPSSNKGGKRLFLVKDGGPLRKLLEEGDTMEDGRNDKANQAHVLFDRFVQATTCKGTVKSFQELCDYLELKPRDYRSFYHKLKSKLNYWKAKALWSKLDKRSGHKDYKKGKACSNTKCLIIGAGPCGLRTAIELGFLGAKVVVVEKRDAFSRNNVLHLWPFTIHDLRGLGAKKFYGKFCAGAIDHISIRQLQLILLKVSLILGIEIHVNVEFQGLIEPPEEQENERIGWRAKVHPKGHPISEYDFDVIIGAATAGGTHWPVFEGKNFAANSPSLSPPILSTGTTTAEAKVEEISGVAFIFNQKFFQELREATGIDLENIVYYKDDTHYFDYADTEMLLSRANVDQEALQNYATEAARFSTHQQLPTLDFAINHYGQPDVAMFDFTCMYASENAGLVRERHGHRLLVALVGDSLLEPFWPMGTGIARGFLAAMLWESIYRLLPQTTPENVSKNFSQYSLDPTTRYPNVRHLYYTGEMKDVNLEIANLVNAQRTPKLGRNESVARTGKLLSWCQKQTDGYAGVSVTDLTMSWKSGLALCAIIHRYRPELIDFGSLDERNVEKNNQLAFDIAERELGISPIMTGKEMASVGEPDKLSMVVYLSQFYEMFKETTNAEDADQNLDEKAALLASTKSPISFLSKLGQTISRKRTPKDKKEKEVDSSGKRRKTSQSEDEDGSRPIRDERPLLVGALTDRRMEATAGNQNKVKSMATQLLAKFEENAPAPNTGLRKQASFRKEFPQNLGGSDVCYFCHRRVYVMERLSAEGKFFHRSCFKCDYCNTTLRLSCYAYDLEDGKFYCKPHYCYRRSGYSQRKRAAAPAQVSKELKGPAKDTPDAEDPGRAPTLPLAAAEKTPGPSINCEDHTAAKRLRATPERIELENYRVSMQKEELEEVPEETLAEHNLSSLLDKGGQDEEEAASR</sequence>
<gene>
    <name evidence="22" type="ORF">RIMI_LOCUS18467765</name>
</gene>
<dbReference type="InterPro" id="IPR001781">
    <property type="entry name" value="Znf_LIM"/>
</dbReference>
<evidence type="ECO:0000256" key="2">
    <source>
        <dbReference type="ARBA" id="ARBA00004245"/>
    </source>
</evidence>
<evidence type="ECO:0000256" key="4">
    <source>
        <dbReference type="ARBA" id="ARBA00012709"/>
    </source>
</evidence>
<feature type="compositionally biased region" description="Basic and acidic residues" evidence="19">
    <location>
        <begin position="754"/>
        <end position="764"/>
    </location>
</feature>
<dbReference type="InterPro" id="IPR057494">
    <property type="entry name" value="Rossman_Mical"/>
</dbReference>
<evidence type="ECO:0000313" key="23">
    <source>
        <dbReference type="Proteomes" id="UP001176940"/>
    </source>
</evidence>
<evidence type="ECO:0000313" key="22">
    <source>
        <dbReference type="EMBL" id="CAJ0963017.1"/>
    </source>
</evidence>
<keyword evidence="13" id="KW-0503">Monooxygenase</keyword>
<dbReference type="Pfam" id="PF00307">
    <property type="entry name" value="CH"/>
    <property type="match status" value="1"/>
</dbReference>
<evidence type="ECO:0000256" key="5">
    <source>
        <dbReference type="ARBA" id="ARBA00022483"/>
    </source>
</evidence>
<evidence type="ECO:0000256" key="6">
    <source>
        <dbReference type="ARBA" id="ARBA00022490"/>
    </source>
</evidence>
<dbReference type="EC" id="1.14.13.225" evidence="4"/>
<keyword evidence="6" id="KW-0963">Cytoplasm</keyword>
<feature type="region of interest" description="Disordered" evidence="19">
    <location>
        <begin position="741"/>
        <end position="789"/>
    </location>
</feature>
<feature type="domain" description="Calponin-homology (CH)" evidence="20">
    <location>
        <begin position="604"/>
        <end position="710"/>
    </location>
</feature>
<dbReference type="PROSITE" id="PS00478">
    <property type="entry name" value="LIM_DOMAIN_1"/>
    <property type="match status" value="1"/>
</dbReference>
<name>A0ABN9MA23_9NEOB</name>
<dbReference type="PANTHER" id="PTHR23167">
    <property type="entry name" value="CALPONIN HOMOLOGY DOMAIN-CONTAINING PROTEIN DDB_G0272472-RELATED"/>
    <property type="match status" value="1"/>
</dbReference>